<dbReference type="InterPro" id="IPR023365">
    <property type="entry name" value="Sortase_dom-sf"/>
</dbReference>
<dbReference type="NCBIfam" id="NF033748">
    <property type="entry name" value="class_F_sortase"/>
    <property type="match status" value="1"/>
</dbReference>
<feature type="compositionally biased region" description="Low complexity" evidence="2">
    <location>
        <begin position="43"/>
        <end position="55"/>
    </location>
</feature>
<feature type="compositionally biased region" description="Low complexity" evidence="2">
    <location>
        <begin position="12"/>
        <end position="31"/>
    </location>
</feature>
<protein>
    <submittedName>
        <fullName evidence="3">Putative secreted protein</fullName>
    </submittedName>
</protein>
<proteinExistence type="predicted"/>
<evidence type="ECO:0000313" key="3">
    <source>
        <dbReference type="EMBL" id="CAA9356553.1"/>
    </source>
</evidence>
<evidence type="ECO:0000256" key="2">
    <source>
        <dbReference type="SAM" id="MobiDB-lite"/>
    </source>
</evidence>
<reference evidence="3" key="1">
    <citation type="submission" date="2020-02" db="EMBL/GenBank/DDBJ databases">
        <authorList>
            <person name="Meier V. D."/>
        </authorList>
    </citation>
    <scope>NUCLEOTIDE SEQUENCE</scope>
    <source>
        <strain evidence="3">AVDCRST_MAG16</strain>
    </source>
</reference>
<dbReference type="Pfam" id="PF04203">
    <property type="entry name" value="Sortase"/>
    <property type="match status" value="1"/>
</dbReference>
<dbReference type="InterPro" id="IPR042001">
    <property type="entry name" value="Sortase_F"/>
</dbReference>
<evidence type="ECO:0000256" key="1">
    <source>
        <dbReference type="ARBA" id="ARBA00022801"/>
    </source>
</evidence>
<dbReference type="SUPFAM" id="SSF63817">
    <property type="entry name" value="Sortase"/>
    <property type="match status" value="1"/>
</dbReference>
<gene>
    <name evidence="3" type="ORF">AVDCRST_MAG16-2697</name>
</gene>
<feature type="compositionally biased region" description="Pro residues" evidence="2">
    <location>
        <begin position="32"/>
        <end position="42"/>
    </location>
</feature>
<dbReference type="EMBL" id="CADCUE010000256">
    <property type="protein sequence ID" value="CAA9356553.1"/>
    <property type="molecule type" value="Genomic_DNA"/>
</dbReference>
<keyword evidence="1" id="KW-0378">Hydrolase</keyword>
<accession>A0A6J4MCL9</accession>
<dbReference type="AlphaFoldDB" id="A0A6J4MCL9"/>
<dbReference type="GO" id="GO:0016787">
    <property type="term" value="F:hydrolase activity"/>
    <property type="evidence" value="ECO:0007669"/>
    <property type="project" value="UniProtKB-KW"/>
</dbReference>
<dbReference type="InterPro" id="IPR005754">
    <property type="entry name" value="Sortase"/>
</dbReference>
<feature type="region of interest" description="Disordered" evidence="2">
    <location>
        <begin position="1"/>
        <end position="55"/>
    </location>
</feature>
<dbReference type="Gene3D" id="2.40.260.10">
    <property type="entry name" value="Sortase"/>
    <property type="match status" value="1"/>
</dbReference>
<dbReference type="CDD" id="cd05829">
    <property type="entry name" value="Sortase_F"/>
    <property type="match status" value="1"/>
</dbReference>
<organism evidence="3">
    <name type="scientific">uncultured Frankineae bacterium</name>
    <dbReference type="NCBI Taxonomy" id="437475"/>
    <lineage>
        <taxon>Bacteria</taxon>
        <taxon>Bacillati</taxon>
        <taxon>Actinomycetota</taxon>
        <taxon>Actinomycetes</taxon>
        <taxon>Frankiales</taxon>
        <taxon>environmental samples</taxon>
    </lineage>
</organism>
<sequence>MVLTAGGAWAVGTGLTSSSSGPPAPAALTVAPPSPSPSPTPSPSSVADAAVGAPPDAQVLDTKTLPRARPVSLRIPSIGVQDPALVDLGKQPDGSLEVPADPADPGWFSPGPAPGQFGPAVIAGHVDGGGGPGVFYRLGELQPGAQVEVVREDGSVARFVVDKVERYRKDAFPTAAVYGDSTHRAELRLITCGGAFDDETGHYVDNVVAYAHLV</sequence>
<name>A0A6J4MCL9_9ACTN</name>